<feature type="transmembrane region" description="Helical" evidence="1">
    <location>
        <begin position="6"/>
        <end position="24"/>
    </location>
</feature>
<sequence>MNYGIVISLISLVVNMVNVGLNIYDHVSR</sequence>
<keyword evidence="1" id="KW-0472">Membrane</keyword>
<dbReference type="EMBL" id="BK032682">
    <property type="protein sequence ID" value="DAF54895.1"/>
    <property type="molecule type" value="Genomic_DNA"/>
</dbReference>
<name>A0A8S5SW18_9CAUD</name>
<reference evidence="2" key="1">
    <citation type="journal article" date="2021" name="Proc. Natl. Acad. Sci. U.S.A.">
        <title>A Catalog of Tens of Thousands of Viruses from Human Metagenomes Reveals Hidden Associations with Chronic Diseases.</title>
        <authorList>
            <person name="Tisza M.J."/>
            <person name="Buck C.B."/>
        </authorList>
    </citation>
    <scope>NUCLEOTIDE SEQUENCE</scope>
    <source>
        <strain evidence="2">CtqPo10</strain>
    </source>
</reference>
<accession>A0A8S5SW18</accession>
<keyword evidence="1" id="KW-1133">Transmembrane helix</keyword>
<proteinExistence type="predicted"/>
<organism evidence="2">
    <name type="scientific">Siphoviridae sp. ctqPo10</name>
    <dbReference type="NCBI Taxonomy" id="2827948"/>
    <lineage>
        <taxon>Viruses</taxon>
        <taxon>Duplodnaviria</taxon>
        <taxon>Heunggongvirae</taxon>
        <taxon>Uroviricota</taxon>
        <taxon>Caudoviricetes</taxon>
    </lineage>
</organism>
<evidence type="ECO:0000256" key="1">
    <source>
        <dbReference type="SAM" id="Phobius"/>
    </source>
</evidence>
<evidence type="ECO:0000313" key="2">
    <source>
        <dbReference type="EMBL" id="DAF54895.1"/>
    </source>
</evidence>
<keyword evidence="1" id="KW-0812">Transmembrane</keyword>
<protein>
    <submittedName>
        <fullName evidence="2">Uncharacterized protein</fullName>
    </submittedName>
</protein>